<dbReference type="AlphaFoldDB" id="A0A6J7UFN0"/>
<organism evidence="1">
    <name type="scientific">freshwater metagenome</name>
    <dbReference type="NCBI Taxonomy" id="449393"/>
    <lineage>
        <taxon>unclassified sequences</taxon>
        <taxon>metagenomes</taxon>
        <taxon>ecological metagenomes</taxon>
    </lineage>
</organism>
<evidence type="ECO:0000313" key="1">
    <source>
        <dbReference type="EMBL" id="CAB5064661.1"/>
    </source>
</evidence>
<reference evidence="1" key="1">
    <citation type="submission" date="2020-05" db="EMBL/GenBank/DDBJ databases">
        <authorList>
            <person name="Chiriac C."/>
            <person name="Salcher M."/>
            <person name="Ghai R."/>
            <person name="Kavagutti S V."/>
        </authorList>
    </citation>
    <scope>NUCLEOTIDE SEQUENCE</scope>
</reference>
<dbReference type="EMBL" id="CAFBQS010000125">
    <property type="protein sequence ID" value="CAB5064661.1"/>
    <property type="molecule type" value="Genomic_DNA"/>
</dbReference>
<gene>
    <name evidence="1" type="ORF">UFOPK4366_00698</name>
</gene>
<sequence length="83" mass="8547">MIPTPPARDIAIAIADSVTVSIAEEIIGTLSRCFEVKLVAVSTSLGTTCDSSGSRSTSSKVSPSIATFSKSRTATPVQLIATF</sequence>
<protein>
    <submittedName>
        <fullName evidence="1">Unannotated protein</fullName>
    </submittedName>
</protein>
<proteinExistence type="predicted"/>
<accession>A0A6J7UFN0</accession>
<name>A0A6J7UFN0_9ZZZZ</name>